<protein>
    <submittedName>
        <fullName evidence="3">Ferrous iron transport protein A</fullName>
    </submittedName>
</protein>
<dbReference type="AlphaFoldDB" id="A0A217EI60"/>
<dbReference type="EMBL" id="FZLN01000004">
    <property type="protein sequence ID" value="SNQ30044.1"/>
    <property type="molecule type" value="Genomic_DNA"/>
</dbReference>
<keyword evidence="1" id="KW-0408">Iron</keyword>
<evidence type="ECO:0000313" key="4">
    <source>
        <dbReference type="Proteomes" id="UP000243463"/>
    </source>
</evidence>
<dbReference type="SUPFAM" id="SSF50037">
    <property type="entry name" value="C-terminal domain of transcriptional repressors"/>
    <property type="match status" value="1"/>
</dbReference>
<dbReference type="RefSeq" id="WP_088824216.1">
    <property type="nucleotide sequence ID" value="NZ_FZLN01000004.1"/>
</dbReference>
<reference evidence="4" key="1">
    <citation type="submission" date="2017-06" db="EMBL/GenBank/DDBJ databases">
        <authorList>
            <person name="Varghese N."/>
            <person name="Submissions S."/>
        </authorList>
    </citation>
    <scope>NUCLEOTIDE SEQUENCE [LARGE SCALE GENOMIC DNA]</scope>
    <source>
        <strain evidence="4">ANC 5114</strain>
    </source>
</reference>
<sequence length="87" mass="9391">MLLSELKVKQAAVIKKVNSQSSAETQSDLIASRLETLGFIPGATVKVIARGIFGGDPMLIQIGFTRFALRKAESEKIEIMLEQGSIA</sequence>
<dbReference type="InterPro" id="IPR008988">
    <property type="entry name" value="Transcriptional_repressor_C"/>
</dbReference>
<dbReference type="PANTHER" id="PTHR42954:SF2">
    <property type="entry name" value="FE(2+) TRANSPORT PROTEIN A"/>
    <property type="match status" value="1"/>
</dbReference>
<evidence type="ECO:0000259" key="2">
    <source>
        <dbReference type="SMART" id="SM00899"/>
    </source>
</evidence>
<name>A0A217EI60_9GAMM</name>
<evidence type="ECO:0000256" key="1">
    <source>
        <dbReference type="ARBA" id="ARBA00023004"/>
    </source>
</evidence>
<proteinExistence type="predicted"/>
<keyword evidence="4" id="KW-1185">Reference proteome</keyword>
<evidence type="ECO:0000313" key="3">
    <source>
        <dbReference type="EMBL" id="SNQ30044.1"/>
    </source>
</evidence>
<dbReference type="SMART" id="SM00899">
    <property type="entry name" value="FeoA"/>
    <property type="match status" value="1"/>
</dbReference>
<dbReference type="InterPro" id="IPR007167">
    <property type="entry name" value="Fe-transptr_FeoA-like"/>
</dbReference>
<dbReference type="GO" id="GO:0046914">
    <property type="term" value="F:transition metal ion binding"/>
    <property type="evidence" value="ECO:0007669"/>
    <property type="project" value="InterPro"/>
</dbReference>
<dbReference type="InterPro" id="IPR052713">
    <property type="entry name" value="FeoA"/>
</dbReference>
<dbReference type="Gene3D" id="2.30.30.90">
    <property type="match status" value="1"/>
</dbReference>
<dbReference type="PANTHER" id="PTHR42954">
    <property type="entry name" value="FE(2+) TRANSPORT PROTEIN A"/>
    <property type="match status" value="1"/>
</dbReference>
<dbReference type="OrthoDB" id="559009at2"/>
<organism evidence="3 4">
    <name type="scientific">Acinetobacter apis</name>
    <dbReference type="NCBI Taxonomy" id="1229165"/>
    <lineage>
        <taxon>Bacteria</taxon>
        <taxon>Pseudomonadati</taxon>
        <taxon>Pseudomonadota</taxon>
        <taxon>Gammaproteobacteria</taxon>
        <taxon>Moraxellales</taxon>
        <taxon>Moraxellaceae</taxon>
        <taxon>Acinetobacter</taxon>
    </lineage>
</organism>
<dbReference type="Proteomes" id="UP000243463">
    <property type="component" value="Unassembled WGS sequence"/>
</dbReference>
<dbReference type="Pfam" id="PF04023">
    <property type="entry name" value="FeoA"/>
    <property type="match status" value="1"/>
</dbReference>
<gene>
    <name evidence="3" type="ORF">SAMN05444584_2024</name>
</gene>
<feature type="domain" description="Ferrous iron transporter FeoA-like" evidence="2">
    <location>
        <begin position="1"/>
        <end position="81"/>
    </location>
</feature>
<accession>A0A217EI60</accession>
<dbReference type="InterPro" id="IPR038157">
    <property type="entry name" value="FeoA_core_dom"/>
</dbReference>